<proteinExistence type="predicted"/>
<comment type="caution">
    <text evidence="1">The sequence shown here is derived from an EMBL/GenBank/DDBJ whole genome shotgun (WGS) entry which is preliminary data.</text>
</comment>
<name>A0ABQ4NS13_9RHOB</name>
<evidence type="ECO:0000313" key="1">
    <source>
        <dbReference type="EMBL" id="GIT97141.1"/>
    </source>
</evidence>
<reference evidence="1 2" key="1">
    <citation type="submission" date="2021-05" db="EMBL/GenBank/DDBJ databases">
        <title>Bacteria Genome sequencing.</title>
        <authorList>
            <person name="Takabe Y."/>
            <person name="Nakajima Y."/>
            <person name="Suzuki S."/>
            <person name="Shiozaki T."/>
        </authorList>
    </citation>
    <scope>NUCLEOTIDE SEQUENCE [LARGE SCALE GENOMIC DNA]</scope>
    <source>
        <strain evidence="1 2">AI_62</strain>
    </source>
</reference>
<evidence type="ECO:0000313" key="2">
    <source>
        <dbReference type="Proteomes" id="UP000786693"/>
    </source>
</evidence>
<dbReference type="EMBL" id="BPFH01000012">
    <property type="protein sequence ID" value="GIT97141.1"/>
    <property type="molecule type" value="Genomic_DNA"/>
</dbReference>
<gene>
    <name evidence="1" type="ORF">JANAI62_37640</name>
</gene>
<keyword evidence="2" id="KW-1185">Reference proteome</keyword>
<sequence length="220" mass="25226">MRITSLVEDKAPNVEFSIYSMTWVADYESMQLGAEEFQWTHGYREATHRIAVAQLARIEGNYIILCNNLRAFDRELDFAKRQLDALRHRVEILVNYLDEEQIKKSVSIIEHFDFAIGALDRASAKWNSGDTLDKEQLFYIITSVQDGHGEGAEGPINSLLFVHGNVLAKLLVNREGPHIATVLSSMDRTLPPRNKFLRREYTQGRRKPVSIPFDFVVETD</sequence>
<dbReference type="Proteomes" id="UP000786693">
    <property type="component" value="Unassembled WGS sequence"/>
</dbReference>
<accession>A0ABQ4NS13</accession>
<organism evidence="1 2">
    <name type="scientific">Jannaschia pagri</name>
    <dbReference type="NCBI Taxonomy" id="2829797"/>
    <lineage>
        <taxon>Bacteria</taxon>
        <taxon>Pseudomonadati</taxon>
        <taxon>Pseudomonadota</taxon>
        <taxon>Alphaproteobacteria</taxon>
        <taxon>Rhodobacterales</taxon>
        <taxon>Roseobacteraceae</taxon>
        <taxon>Jannaschia</taxon>
    </lineage>
</organism>
<protein>
    <submittedName>
        <fullName evidence="1">Uncharacterized protein</fullName>
    </submittedName>
</protein>